<evidence type="ECO:0000256" key="1">
    <source>
        <dbReference type="SAM" id="MobiDB-lite"/>
    </source>
</evidence>
<evidence type="ECO:0000313" key="2">
    <source>
        <dbReference type="EMBL" id="KOM31250.1"/>
    </source>
</evidence>
<organism evidence="2 3">
    <name type="scientific">Phaseolus angularis</name>
    <name type="common">Azuki bean</name>
    <name type="synonym">Vigna angularis</name>
    <dbReference type="NCBI Taxonomy" id="3914"/>
    <lineage>
        <taxon>Eukaryota</taxon>
        <taxon>Viridiplantae</taxon>
        <taxon>Streptophyta</taxon>
        <taxon>Embryophyta</taxon>
        <taxon>Tracheophyta</taxon>
        <taxon>Spermatophyta</taxon>
        <taxon>Magnoliopsida</taxon>
        <taxon>eudicotyledons</taxon>
        <taxon>Gunneridae</taxon>
        <taxon>Pentapetalae</taxon>
        <taxon>rosids</taxon>
        <taxon>fabids</taxon>
        <taxon>Fabales</taxon>
        <taxon>Fabaceae</taxon>
        <taxon>Papilionoideae</taxon>
        <taxon>50 kb inversion clade</taxon>
        <taxon>NPAAA clade</taxon>
        <taxon>indigoferoid/millettioid clade</taxon>
        <taxon>Phaseoleae</taxon>
        <taxon>Vigna</taxon>
    </lineage>
</organism>
<name>A0A0L9TL24_PHAAN</name>
<dbReference type="Gramene" id="KOM31250">
    <property type="protein sequence ID" value="KOM31250"/>
    <property type="gene ID" value="LR48_Vigan01g080500"/>
</dbReference>
<feature type="region of interest" description="Disordered" evidence="1">
    <location>
        <begin position="15"/>
        <end position="50"/>
    </location>
</feature>
<gene>
    <name evidence="2" type="ORF">LR48_Vigan01g080500</name>
</gene>
<evidence type="ECO:0000313" key="3">
    <source>
        <dbReference type="Proteomes" id="UP000053144"/>
    </source>
</evidence>
<feature type="compositionally biased region" description="Basic and acidic residues" evidence="1">
    <location>
        <begin position="273"/>
        <end position="284"/>
    </location>
</feature>
<feature type="region of interest" description="Disordered" evidence="1">
    <location>
        <begin position="263"/>
        <end position="284"/>
    </location>
</feature>
<dbReference type="AlphaFoldDB" id="A0A0L9TL24"/>
<reference evidence="3" key="1">
    <citation type="journal article" date="2015" name="Proc. Natl. Acad. Sci. U.S.A.">
        <title>Genome sequencing of adzuki bean (Vigna angularis) provides insight into high starch and low fat accumulation and domestication.</title>
        <authorList>
            <person name="Yang K."/>
            <person name="Tian Z."/>
            <person name="Chen C."/>
            <person name="Luo L."/>
            <person name="Zhao B."/>
            <person name="Wang Z."/>
            <person name="Yu L."/>
            <person name="Li Y."/>
            <person name="Sun Y."/>
            <person name="Li W."/>
            <person name="Chen Y."/>
            <person name="Li Y."/>
            <person name="Zhang Y."/>
            <person name="Ai D."/>
            <person name="Zhao J."/>
            <person name="Shang C."/>
            <person name="Ma Y."/>
            <person name="Wu B."/>
            <person name="Wang M."/>
            <person name="Gao L."/>
            <person name="Sun D."/>
            <person name="Zhang P."/>
            <person name="Guo F."/>
            <person name="Wang W."/>
            <person name="Li Y."/>
            <person name="Wang J."/>
            <person name="Varshney R.K."/>
            <person name="Wang J."/>
            <person name="Ling H.Q."/>
            <person name="Wan P."/>
        </authorList>
    </citation>
    <scope>NUCLEOTIDE SEQUENCE</scope>
    <source>
        <strain evidence="3">cv. Jingnong 6</strain>
    </source>
</reference>
<accession>A0A0L9TL24</accession>
<dbReference type="Proteomes" id="UP000053144">
    <property type="component" value="Chromosome 1"/>
</dbReference>
<proteinExistence type="predicted"/>
<dbReference type="EMBL" id="CM003371">
    <property type="protein sequence ID" value="KOM31250.1"/>
    <property type="molecule type" value="Genomic_DNA"/>
</dbReference>
<sequence>MPSLRLYVCGSMNSSPPPYDYRARTQGRDRRKQSLQLSKRSKAKNDLGKEKFLNEKKERRRRRALILPSVLPSKAFFLPSLMLRVSGSSLPFGSVSPRPFGSDYPLPFDSDYPLPFGFDYPLQFGSSSPLPFGFGPRLKVAQRNEMMKENGGAHQVFDEWFRGGLCSKGKQQRLFSPIRSGSATENQGRLGSLSPAGDLVHGVGLEDEAALGAEDIVGGVVWDEAALGADNVAGGVVGDEATLGADDVASGVVGDEAALRADDAAGGVVGNEAGRHEKEGTQSH</sequence>
<protein>
    <submittedName>
        <fullName evidence="2">Uncharacterized protein</fullName>
    </submittedName>
</protein>